<sequence length="240" mass="25200">MSIGILETGRPAPALASRHGDYVEMAAGLLAAGAPTPLPEVARFAVIDGEFPDSATRCDAWVVTGSRHSATEEAPWMLRLEALLREAVAAGRPVIGLCFGHQILAKALGGRVEPSPFGWQLGLQDYRVVDAPDWLAGLGPTIGLNAIHQDHVSVVPPGARLLATAPHCPNAALVYGKAAISFQGHPEFTRDFERDLLALYGGDTLPADRAGQALAAMEGGGLTADALTIADALRRFIAEK</sequence>
<dbReference type="InterPro" id="IPR029062">
    <property type="entry name" value="Class_I_gatase-like"/>
</dbReference>
<dbReference type="Proteomes" id="UP000001929">
    <property type="component" value="Chromosome"/>
</dbReference>
<dbReference type="InterPro" id="IPR017926">
    <property type="entry name" value="GATASE"/>
</dbReference>
<dbReference type="InterPro" id="IPR044992">
    <property type="entry name" value="ChyE-like"/>
</dbReference>
<dbReference type="PhylomeDB" id="Q2RXP1"/>
<dbReference type="AlphaFoldDB" id="Q2RXP1"/>
<dbReference type="PATRIC" id="fig|269796.9.peg.355"/>
<dbReference type="EMBL" id="CP000230">
    <property type="protein sequence ID" value="ABC21104.1"/>
    <property type="molecule type" value="Genomic_DNA"/>
</dbReference>
<dbReference type="RefSeq" id="WP_011388052.1">
    <property type="nucleotide sequence ID" value="NC_007643.1"/>
</dbReference>
<keyword evidence="3" id="KW-1185">Reference proteome</keyword>
<organism evidence="2 3">
    <name type="scientific">Rhodospirillum rubrum (strain ATCC 11170 / ATH 1.1.1 / DSM 467 / LMG 4362 / NCIMB 8255 / S1)</name>
    <dbReference type="NCBI Taxonomy" id="269796"/>
    <lineage>
        <taxon>Bacteria</taxon>
        <taxon>Pseudomonadati</taxon>
        <taxon>Pseudomonadota</taxon>
        <taxon>Alphaproteobacteria</taxon>
        <taxon>Rhodospirillales</taxon>
        <taxon>Rhodospirillaceae</taxon>
        <taxon>Rhodospirillum</taxon>
    </lineage>
</organism>
<dbReference type="eggNOG" id="COG0518">
    <property type="taxonomic scope" value="Bacteria"/>
</dbReference>
<dbReference type="GO" id="GO:0005829">
    <property type="term" value="C:cytosol"/>
    <property type="evidence" value="ECO:0007669"/>
    <property type="project" value="TreeGrafter"/>
</dbReference>
<accession>Q2RXP1</accession>
<dbReference type="STRING" id="269796.Rru_A0299"/>
<keyword evidence="2" id="KW-0315">Glutamine amidotransferase</keyword>
<evidence type="ECO:0000259" key="1">
    <source>
        <dbReference type="Pfam" id="PF00117"/>
    </source>
</evidence>
<name>Q2RXP1_RHORT</name>
<dbReference type="Pfam" id="PF00117">
    <property type="entry name" value="GATase"/>
    <property type="match status" value="1"/>
</dbReference>
<dbReference type="HOGENOM" id="CLU_054974_0_2_5"/>
<gene>
    <name evidence="2" type="ordered locus">Rru_A0299</name>
</gene>
<dbReference type="Gene3D" id="3.40.50.880">
    <property type="match status" value="1"/>
</dbReference>
<dbReference type="PANTHER" id="PTHR42695">
    <property type="entry name" value="GLUTAMINE AMIDOTRANSFERASE YLR126C-RELATED"/>
    <property type="match status" value="1"/>
</dbReference>
<dbReference type="CDD" id="cd01741">
    <property type="entry name" value="GATase1_1"/>
    <property type="match status" value="1"/>
</dbReference>
<protein>
    <submittedName>
        <fullName evidence="2">Glutamine amidotransferase class-I</fullName>
        <ecNumber evidence="2">6.3.5.2</ecNumber>
    </submittedName>
</protein>
<feature type="domain" description="Glutamine amidotransferase" evidence="1">
    <location>
        <begin position="82"/>
        <end position="190"/>
    </location>
</feature>
<dbReference type="DNASU" id="3834456"/>
<dbReference type="SUPFAM" id="SSF52317">
    <property type="entry name" value="Class I glutamine amidotransferase-like"/>
    <property type="match status" value="1"/>
</dbReference>
<reference evidence="2 3" key="1">
    <citation type="journal article" date="2011" name="Stand. Genomic Sci.">
        <title>Complete genome sequence of Rhodospirillum rubrum type strain (S1).</title>
        <authorList>
            <person name="Munk A.C."/>
            <person name="Copeland A."/>
            <person name="Lucas S."/>
            <person name="Lapidus A."/>
            <person name="Del Rio T.G."/>
            <person name="Barry K."/>
            <person name="Detter J.C."/>
            <person name="Hammon N."/>
            <person name="Israni S."/>
            <person name="Pitluck S."/>
            <person name="Brettin T."/>
            <person name="Bruce D."/>
            <person name="Han C."/>
            <person name="Tapia R."/>
            <person name="Gilna P."/>
            <person name="Schmutz J."/>
            <person name="Larimer F."/>
            <person name="Land M."/>
            <person name="Kyrpides N.C."/>
            <person name="Mavromatis K."/>
            <person name="Richardson P."/>
            <person name="Rohde M."/>
            <person name="Goker M."/>
            <person name="Klenk H.P."/>
            <person name="Zhang Y."/>
            <person name="Roberts G.P."/>
            <person name="Reslewic S."/>
            <person name="Schwartz D.C."/>
        </authorList>
    </citation>
    <scope>NUCLEOTIDE SEQUENCE [LARGE SCALE GENOMIC DNA]</scope>
    <source>
        <strain evidence="3">ATCC 11170 / ATH 1.1.1 / DSM 467 / LMG 4362 / NCIMB 8255 / S1</strain>
    </source>
</reference>
<dbReference type="PANTHER" id="PTHR42695:SF5">
    <property type="entry name" value="GLUTAMINE AMIDOTRANSFERASE YLR126C-RELATED"/>
    <property type="match status" value="1"/>
</dbReference>
<keyword evidence="2" id="KW-0436">Ligase</keyword>
<evidence type="ECO:0000313" key="3">
    <source>
        <dbReference type="Proteomes" id="UP000001929"/>
    </source>
</evidence>
<dbReference type="GO" id="GO:0003922">
    <property type="term" value="F:GMP synthase (glutamine-hydrolyzing) activity"/>
    <property type="evidence" value="ECO:0007669"/>
    <property type="project" value="UniProtKB-EC"/>
</dbReference>
<dbReference type="EC" id="6.3.5.2" evidence="2"/>
<evidence type="ECO:0000313" key="2">
    <source>
        <dbReference type="EMBL" id="ABC21104.1"/>
    </source>
</evidence>
<dbReference type="KEGG" id="rru:Rru_A0299"/>
<dbReference type="PROSITE" id="PS51273">
    <property type="entry name" value="GATASE_TYPE_1"/>
    <property type="match status" value="1"/>
</dbReference>
<proteinExistence type="predicted"/>
<dbReference type="EnsemblBacteria" id="ABC21104">
    <property type="protein sequence ID" value="ABC21104"/>
    <property type="gene ID" value="Rru_A0299"/>
</dbReference>